<dbReference type="EMBL" id="MDHH01000003">
    <property type="protein sequence ID" value="OUE01432.1"/>
    <property type="molecule type" value="Genomic_DNA"/>
</dbReference>
<comment type="caution">
    <text evidence="1">The sequence shown here is derived from an EMBL/GenBank/DDBJ whole genome shotgun (WGS) entry which is preliminary data.</text>
</comment>
<evidence type="ECO:0000313" key="1">
    <source>
        <dbReference type="EMBL" id="OUE01432.1"/>
    </source>
</evidence>
<dbReference type="AlphaFoldDB" id="A0A251XHA2"/>
<dbReference type="Proteomes" id="UP000195062">
    <property type="component" value="Unassembled WGS sequence"/>
</dbReference>
<proteinExistence type="predicted"/>
<organism evidence="1 2">
    <name type="scientific">Clavibacter michiganensis subsp. michiganensis</name>
    <dbReference type="NCBI Taxonomy" id="33013"/>
    <lineage>
        <taxon>Bacteria</taxon>
        <taxon>Bacillati</taxon>
        <taxon>Actinomycetota</taxon>
        <taxon>Actinomycetes</taxon>
        <taxon>Micrococcales</taxon>
        <taxon>Microbacteriaceae</taxon>
        <taxon>Clavibacter</taxon>
    </lineage>
</organism>
<evidence type="ECO:0000313" key="2">
    <source>
        <dbReference type="Proteomes" id="UP000195062"/>
    </source>
</evidence>
<keyword evidence="2" id="KW-1185">Reference proteome</keyword>
<reference evidence="1 2" key="1">
    <citation type="submission" date="2016-08" db="EMBL/GenBank/DDBJ databases">
        <title>Genome sequence of Clavibacter michiganensis subsp. michiganensis strain CASJ007.</title>
        <authorList>
            <person name="Thapa S.P."/>
            <person name="Coaker G."/>
        </authorList>
    </citation>
    <scope>NUCLEOTIDE SEQUENCE [LARGE SCALE GENOMIC DNA]</scope>
    <source>
        <strain evidence="1">CASJ007</strain>
    </source>
</reference>
<accession>A0A251XHA2</accession>
<name>A0A251XHA2_CLAMM</name>
<protein>
    <submittedName>
        <fullName evidence="1">Uncharacterized protein</fullName>
    </submittedName>
</protein>
<sequence length="66" mass="6869">MPGPPPVITKMRVKTDSVCSVVSIRFVEMLRRITGSVMKTSRCQPVAPSTSADSLISGGTSCTAAA</sequence>
<gene>
    <name evidence="1" type="ORF">CMMCAS07_14075</name>
</gene>